<reference evidence="2 3" key="1">
    <citation type="submission" date="2018-04" db="EMBL/GenBank/DDBJ databases">
        <title>Chitinophaga fuyangensis sp. nov., isolated from soil in a chemical factory.</title>
        <authorList>
            <person name="Chen K."/>
        </authorList>
    </citation>
    <scope>NUCLEOTIDE SEQUENCE [LARGE SCALE GENOMIC DNA]</scope>
    <source>
        <strain evidence="2 3">LY-1</strain>
    </source>
</reference>
<keyword evidence="3" id="KW-1185">Reference proteome</keyword>
<organism evidence="2 3">
    <name type="scientific">Chitinophaga parva</name>
    <dbReference type="NCBI Taxonomy" id="2169414"/>
    <lineage>
        <taxon>Bacteria</taxon>
        <taxon>Pseudomonadati</taxon>
        <taxon>Bacteroidota</taxon>
        <taxon>Chitinophagia</taxon>
        <taxon>Chitinophagales</taxon>
        <taxon>Chitinophagaceae</taxon>
        <taxon>Chitinophaga</taxon>
    </lineage>
</organism>
<gene>
    <name evidence="2" type="ORF">DCC81_04505</name>
</gene>
<feature type="transmembrane region" description="Helical" evidence="1">
    <location>
        <begin position="325"/>
        <end position="344"/>
    </location>
</feature>
<dbReference type="Proteomes" id="UP000244450">
    <property type="component" value="Unassembled WGS sequence"/>
</dbReference>
<dbReference type="EMBL" id="QCYK01000001">
    <property type="protein sequence ID" value="PUZ28752.1"/>
    <property type="molecule type" value="Genomic_DNA"/>
</dbReference>
<dbReference type="RefSeq" id="WP_108685391.1">
    <property type="nucleotide sequence ID" value="NZ_QCYK01000001.1"/>
</dbReference>
<dbReference type="PANTHER" id="PTHR43044">
    <property type="match status" value="1"/>
</dbReference>
<feature type="transmembrane region" description="Helical" evidence="1">
    <location>
        <begin position="77"/>
        <end position="100"/>
    </location>
</feature>
<feature type="transmembrane region" description="Helical" evidence="1">
    <location>
        <begin position="128"/>
        <end position="148"/>
    </location>
</feature>
<name>A0A2T7BM53_9BACT</name>
<feature type="transmembrane region" description="Helical" evidence="1">
    <location>
        <begin position="212"/>
        <end position="235"/>
    </location>
</feature>
<comment type="caution">
    <text evidence="2">The sequence shown here is derived from an EMBL/GenBank/DDBJ whole genome shotgun (WGS) entry which is preliminary data.</text>
</comment>
<dbReference type="AlphaFoldDB" id="A0A2T7BM53"/>
<keyword evidence="1" id="KW-0472">Membrane</keyword>
<feature type="transmembrane region" description="Helical" evidence="1">
    <location>
        <begin position="12"/>
        <end position="33"/>
    </location>
</feature>
<feature type="transmembrane region" description="Helical" evidence="1">
    <location>
        <begin position="172"/>
        <end position="192"/>
    </location>
</feature>
<protein>
    <submittedName>
        <fullName evidence="2">Quinol:cytochrome C oxidoreductase</fullName>
    </submittedName>
</protein>
<feature type="transmembrane region" description="Helical" evidence="1">
    <location>
        <begin position="356"/>
        <end position="375"/>
    </location>
</feature>
<accession>A0A2T7BM53</accession>
<evidence type="ECO:0000256" key="1">
    <source>
        <dbReference type="SAM" id="Phobius"/>
    </source>
</evidence>
<feature type="transmembrane region" description="Helical" evidence="1">
    <location>
        <begin position="296"/>
        <end position="313"/>
    </location>
</feature>
<evidence type="ECO:0000313" key="3">
    <source>
        <dbReference type="Proteomes" id="UP000244450"/>
    </source>
</evidence>
<feature type="transmembrane region" description="Helical" evidence="1">
    <location>
        <begin position="45"/>
        <end position="65"/>
    </location>
</feature>
<proteinExistence type="predicted"/>
<dbReference type="PANTHER" id="PTHR43044:SF1">
    <property type="entry name" value="QUINOL:CYTOCHROME C OXIDOREDUCTASE QUINONE-BINDING SUBUNIT 2"/>
    <property type="match status" value="1"/>
</dbReference>
<dbReference type="OrthoDB" id="140980at2"/>
<keyword evidence="1" id="KW-0812">Transmembrane</keyword>
<feature type="transmembrane region" description="Helical" evidence="1">
    <location>
        <begin position="255"/>
        <end position="276"/>
    </location>
</feature>
<keyword evidence="1" id="KW-1133">Transmembrane helix</keyword>
<sequence>MKDQFVVPARLRTTSFVLMAIGLLTLVIGAVAVDKTLFWAGLLQNSVFFLLIVLASTFFIAATTLAQGGWQMTFRRVMEAISMTVIPLGVVVLVVVYALMFGKVSSVYPWADRAAVASDKVLNAKGAFLSYGFVGIATIIVIGLWMFFTWKFRQMSIQEDGWDLRPDTGRKILWRGTVWTGSFMVIYVLSVGSTTPWMWLMSIDAHWYSTMYSWYTFISSFVSGIAVIILFTVYLKKQGYLPFVNIEHLHDLGKFLFAFSIFWTYLWFSQYMLIWYANIPDETVYFVPRVRGEWRGIFFFNLIINFIAPFLILMKRDAKRNYTTLVFMSIVVIFGHWIDFWQMVMPGSYKHLHFPLFELGIAVGFIGFVIFWVANQLTKASLTVKNHPYLKESILHHT</sequence>
<evidence type="ECO:0000313" key="2">
    <source>
        <dbReference type="EMBL" id="PUZ28752.1"/>
    </source>
</evidence>